<organism evidence="1 2">
    <name type="scientific">Stutzerimonas xanthomarina DSM 18231</name>
    <dbReference type="NCBI Taxonomy" id="1403346"/>
    <lineage>
        <taxon>Bacteria</taxon>
        <taxon>Pseudomonadati</taxon>
        <taxon>Pseudomonadota</taxon>
        <taxon>Gammaproteobacteria</taxon>
        <taxon>Pseudomonadales</taxon>
        <taxon>Pseudomonadaceae</taxon>
        <taxon>Stutzerimonas</taxon>
    </lineage>
</organism>
<reference evidence="1 2" key="1">
    <citation type="submission" date="2016-11" db="EMBL/GenBank/DDBJ databases">
        <authorList>
            <person name="Jaros S."/>
            <person name="Januszkiewicz K."/>
            <person name="Wedrychowicz H."/>
        </authorList>
    </citation>
    <scope>NUCLEOTIDE SEQUENCE [LARGE SCALE GENOMIC DNA]</scope>
    <source>
        <strain evidence="1 2">DSM 18231</strain>
    </source>
</reference>
<dbReference type="EMBL" id="FQXA01000006">
    <property type="protein sequence ID" value="SHH39592.1"/>
    <property type="molecule type" value="Genomic_DNA"/>
</dbReference>
<dbReference type="GeneID" id="98639161"/>
<evidence type="ECO:0000313" key="1">
    <source>
        <dbReference type="EMBL" id="SHH39592.1"/>
    </source>
</evidence>
<gene>
    <name evidence="1" type="ORF">SAMN02744645_3564</name>
</gene>
<accession>A0A1M5SM35</accession>
<protein>
    <submittedName>
        <fullName evidence="1">Uncharacterized protein</fullName>
    </submittedName>
</protein>
<sequence length="110" mass="12111">MKSTQDKRVLHALREHIDELLNAGAVISSREPLTIVTAGETLKVKHGMLVGFSQILDMIEPVADHEWPEALRQMAVDLCIKQLDQTIEALSRDNATAETHLVADNSLISG</sequence>
<proteinExistence type="predicted"/>
<dbReference type="Proteomes" id="UP000184000">
    <property type="component" value="Unassembled WGS sequence"/>
</dbReference>
<name>A0A1M5SM35_9GAMM</name>
<evidence type="ECO:0000313" key="2">
    <source>
        <dbReference type="Proteomes" id="UP000184000"/>
    </source>
</evidence>
<dbReference type="AlphaFoldDB" id="A0A1M5SM35"/>
<dbReference type="RefSeq" id="WP_073302506.1">
    <property type="nucleotide sequence ID" value="NZ_FQXA01000006.1"/>
</dbReference>